<reference evidence="2" key="1">
    <citation type="submission" date="2022-11" db="EMBL/GenBank/DDBJ databases">
        <authorList>
            <person name="Petersen C."/>
        </authorList>
    </citation>
    <scope>NUCLEOTIDE SEQUENCE</scope>
    <source>
        <strain evidence="2">IBT 21917</strain>
    </source>
</reference>
<feature type="region of interest" description="Disordered" evidence="1">
    <location>
        <begin position="32"/>
        <end position="86"/>
    </location>
</feature>
<keyword evidence="3" id="KW-1185">Reference proteome</keyword>
<name>A0A9W9ILI2_9EURO</name>
<dbReference type="AlphaFoldDB" id="A0A9W9ILI2"/>
<comment type="caution">
    <text evidence="2">The sequence shown here is derived from an EMBL/GenBank/DDBJ whole genome shotgun (WGS) entry which is preliminary data.</text>
</comment>
<reference evidence="2" key="2">
    <citation type="journal article" date="2023" name="IMA Fungus">
        <title>Comparative genomic study of the Penicillium genus elucidates a diverse pangenome and 15 lateral gene transfer events.</title>
        <authorList>
            <person name="Petersen C."/>
            <person name="Sorensen T."/>
            <person name="Nielsen M.R."/>
            <person name="Sondergaard T.E."/>
            <person name="Sorensen J.L."/>
            <person name="Fitzpatrick D.A."/>
            <person name="Frisvad J.C."/>
            <person name="Nielsen K.L."/>
        </authorList>
    </citation>
    <scope>NUCLEOTIDE SEQUENCE</scope>
    <source>
        <strain evidence="2">IBT 21917</strain>
    </source>
</reference>
<proteinExistence type="predicted"/>
<dbReference type="Proteomes" id="UP001146351">
    <property type="component" value="Unassembled WGS sequence"/>
</dbReference>
<evidence type="ECO:0000313" key="2">
    <source>
        <dbReference type="EMBL" id="KAJ5180032.1"/>
    </source>
</evidence>
<protein>
    <submittedName>
        <fullName evidence="2">Uncharacterized protein</fullName>
    </submittedName>
</protein>
<dbReference type="EMBL" id="JAPQKO010000002">
    <property type="protein sequence ID" value="KAJ5180032.1"/>
    <property type="molecule type" value="Genomic_DNA"/>
</dbReference>
<accession>A0A9W9ILI2</accession>
<sequence>MAVTLDVHAVAWKPFVSPICVDREVATTSNALSIPASNPSTSSDEADFRMDGDETATQPQSRRGCIGQEAMQGSRSYGLQAVTGGP</sequence>
<organism evidence="2 3">
    <name type="scientific">Penicillium capsulatum</name>
    <dbReference type="NCBI Taxonomy" id="69766"/>
    <lineage>
        <taxon>Eukaryota</taxon>
        <taxon>Fungi</taxon>
        <taxon>Dikarya</taxon>
        <taxon>Ascomycota</taxon>
        <taxon>Pezizomycotina</taxon>
        <taxon>Eurotiomycetes</taxon>
        <taxon>Eurotiomycetidae</taxon>
        <taxon>Eurotiales</taxon>
        <taxon>Aspergillaceae</taxon>
        <taxon>Penicillium</taxon>
    </lineage>
</organism>
<feature type="compositionally biased region" description="Polar residues" evidence="1">
    <location>
        <begin position="32"/>
        <end position="43"/>
    </location>
</feature>
<gene>
    <name evidence="2" type="ORF">N7492_003242</name>
</gene>
<evidence type="ECO:0000256" key="1">
    <source>
        <dbReference type="SAM" id="MobiDB-lite"/>
    </source>
</evidence>
<evidence type="ECO:0000313" key="3">
    <source>
        <dbReference type="Proteomes" id="UP001146351"/>
    </source>
</evidence>